<proteinExistence type="predicted"/>
<dbReference type="Proteomes" id="UP000185696">
    <property type="component" value="Unassembled WGS sequence"/>
</dbReference>
<dbReference type="AlphaFoldDB" id="A0A7Z1B0V7"/>
<organism evidence="1 2">
    <name type="scientific">Actinophytocola xinjiangensis</name>
    <dbReference type="NCBI Taxonomy" id="485602"/>
    <lineage>
        <taxon>Bacteria</taxon>
        <taxon>Bacillati</taxon>
        <taxon>Actinomycetota</taxon>
        <taxon>Actinomycetes</taxon>
        <taxon>Pseudonocardiales</taxon>
        <taxon>Pseudonocardiaceae</taxon>
    </lineage>
</organism>
<name>A0A7Z1B0V7_9PSEU</name>
<evidence type="ECO:0008006" key="3">
    <source>
        <dbReference type="Google" id="ProtNLM"/>
    </source>
</evidence>
<sequence>MELPDRTTSSALTTVEFTPGTGERAAELLAGDPRAVFRRLLRDQESEAAQLAARRIVHAFLPPPGEGETSTEDVSTEDVVAVVADARARIGVLLDALARHEPAHRRAAARERAVIGQLGGCWLDTVSSPATQPAIIVNRLLRDHLTLKGDGSPQRSVHHVRHRALEQDGIDLPDLAADAFLTAARTRPLTAWHACFHLALSRVATSLLPEVVGAHYAFHALAVDDRLAGVPPVLAEHGLRATLAEYLSLTATSPRGPAERARLRASVARVVELELEQTRLLVELADWHAGRSVHSRVADIVARHAPFAGRQHGGVTVRGQRLTDTFADPDLDLAAFLDELRRSRQVKPLPTGGCRLLDALRFGGPMFGIFDEDEAATLAEWVALAQSGDRSPIEIDENRAGDDAAARLSAAVAAADPPHVRFADPGLPDERETLYRLVNVEHFPNLLPLARRRALRGLVDAEIMFTHGARGRFTDASWFDYSPEALAARVDRVYWEKLVEPYRPLTEIPGREEVRFGQADLALGNLIDGTWAHRIGNVGRYRRASDGLLLAIYADEMGRGELAKNHLTLIHQVLASMDFVLPHLRCPEFREQDQLSESHRQYESANHQLSLSLFPDTFYNEILGYNLGIEMYGLGQMRMNEIQRLRHHGFDTAYEEAHLTIDNFSAGHSRQAVDAITSYLDDVRRDLGPSSVDTEWRRIWRGYASFAYFAEPQLMAELTDTPVADAPAENANELVI</sequence>
<dbReference type="SMART" id="SM01236">
    <property type="entry name" value="Haem_oxygenase_2"/>
    <property type="match status" value="1"/>
</dbReference>
<dbReference type="OrthoDB" id="6635957at2"/>
<dbReference type="EMBL" id="MSIF01000001">
    <property type="protein sequence ID" value="OLF14035.1"/>
    <property type="molecule type" value="Genomic_DNA"/>
</dbReference>
<dbReference type="RefSeq" id="WP_075130983.1">
    <property type="nucleotide sequence ID" value="NZ_MSIF01000001.1"/>
</dbReference>
<accession>A0A7Z1B0V7</accession>
<gene>
    <name evidence="1" type="ORF">BLA60_02335</name>
</gene>
<dbReference type="Pfam" id="PF14518">
    <property type="entry name" value="Haem_oxygenas_2"/>
    <property type="match status" value="1"/>
</dbReference>
<evidence type="ECO:0000313" key="2">
    <source>
        <dbReference type="Proteomes" id="UP000185696"/>
    </source>
</evidence>
<comment type="caution">
    <text evidence="1">The sequence shown here is derived from an EMBL/GenBank/DDBJ whole genome shotgun (WGS) entry which is preliminary data.</text>
</comment>
<dbReference type="Gene3D" id="1.20.910.10">
    <property type="entry name" value="Heme oxygenase-like"/>
    <property type="match status" value="1"/>
</dbReference>
<dbReference type="InterPro" id="IPR016084">
    <property type="entry name" value="Haem_Oase-like_multi-hlx"/>
</dbReference>
<reference evidence="1 2" key="1">
    <citation type="submission" date="2016-12" db="EMBL/GenBank/DDBJ databases">
        <title>The draft genome sequence of Actinophytocola xinjiangensis.</title>
        <authorList>
            <person name="Wang W."/>
            <person name="Yuan L."/>
        </authorList>
    </citation>
    <scope>NUCLEOTIDE SEQUENCE [LARGE SCALE GENOMIC DNA]</scope>
    <source>
        <strain evidence="1 2">CGMCC 4.4663</strain>
    </source>
</reference>
<evidence type="ECO:0000313" key="1">
    <source>
        <dbReference type="EMBL" id="OLF14035.1"/>
    </source>
</evidence>
<protein>
    <recommendedName>
        <fullName evidence="3">Heme oxygenase-like protein</fullName>
    </recommendedName>
</protein>
<keyword evidence="2" id="KW-1185">Reference proteome</keyword>